<organism evidence="2 3">
    <name type="scientific">Streptosporangium canum</name>
    <dbReference type="NCBI Taxonomy" id="324952"/>
    <lineage>
        <taxon>Bacteria</taxon>
        <taxon>Bacillati</taxon>
        <taxon>Actinomycetota</taxon>
        <taxon>Actinomycetes</taxon>
        <taxon>Streptosporangiales</taxon>
        <taxon>Streptosporangiaceae</taxon>
        <taxon>Streptosporangium</taxon>
    </lineage>
</organism>
<dbReference type="AlphaFoldDB" id="A0A1I4FYI0"/>
<keyword evidence="1" id="KW-0472">Membrane</keyword>
<dbReference type="Proteomes" id="UP000199111">
    <property type="component" value="Unassembled WGS sequence"/>
</dbReference>
<evidence type="ECO:0000313" key="3">
    <source>
        <dbReference type="Proteomes" id="UP000199111"/>
    </source>
</evidence>
<protein>
    <submittedName>
        <fullName evidence="2">Uncharacterized protein</fullName>
    </submittedName>
</protein>
<dbReference type="RefSeq" id="WP_093892353.1">
    <property type="nucleotide sequence ID" value="NZ_FOQY01000075.1"/>
</dbReference>
<evidence type="ECO:0000313" key="2">
    <source>
        <dbReference type="EMBL" id="SFL21791.1"/>
    </source>
</evidence>
<reference evidence="3" key="1">
    <citation type="submission" date="2016-10" db="EMBL/GenBank/DDBJ databases">
        <authorList>
            <person name="Varghese N."/>
            <person name="Submissions S."/>
        </authorList>
    </citation>
    <scope>NUCLEOTIDE SEQUENCE [LARGE SCALE GENOMIC DNA]</scope>
    <source>
        <strain evidence="3">CGMCC 4.2126</strain>
    </source>
</reference>
<dbReference type="EMBL" id="FOQY01000075">
    <property type="protein sequence ID" value="SFL21791.1"/>
    <property type="molecule type" value="Genomic_DNA"/>
</dbReference>
<feature type="transmembrane region" description="Helical" evidence="1">
    <location>
        <begin position="12"/>
        <end position="29"/>
    </location>
</feature>
<accession>A0A1I4FYI0</accession>
<dbReference type="GeneID" id="96303883"/>
<keyword evidence="1" id="KW-1133">Transmembrane helix</keyword>
<keyword evidence="3" id="KW-1185">Reference proteome</keyword>
<proteinExistence type="predicted"/>
<keyword evidence="1" id="KW-0812">Transmembrane</keyword>
<name>A0A1I4FYI0_9ACTN</name>
<evidence type="ECO:0000256" key="1">
    <source>
        <dbReference type="SAM" id="Phobius"/>
    </source>
</evidence>
<sequence length="137" mass="14641">MGESSDAQKFSTWLGIAVSLIAVLAFFGVNRFEDLKNGGDSARSEACAMGVAASDDLGVSVEPADYDLYAQRLLEAVEAAEDQELRGSLREAAYAHQAYGAALRAGEGSRTMALLPTVHSTQRKWTTLCGVPPSKWD</sequence>
<gene>
    <name evidence="2" type="ORF">SAMN05216275_1754</name>
</gene>